<organism evidence="2 3">
    <name type="scientific">Actinomadura litoris</name>
    <dbReference type="NCBI Taxonomy" id="2678616"/>
    <lineage>
        <taxon>Bacteria</taxon>
        <taxon>Bacillati</taxon>
        <taxon>Actinomycetota</taxon>
        <taxon>Actinomycetes</taxon>
        <taxon>Streptosporangiales</taxon>
        <taxon>Thermomonosporaceae</taxon>
        <taxon>Actinomadura</taxon>
    </lineage>
</organism>
<dbReference type="RefSeq" id="WP_156220855.1">
    <property type="nucleotide sequence ID" value="NZ_WOFH01000015.1"/>
</dbReference>
<evidence type="ECO:0000256" key="1">
    <source>
        <dbReference type="SAM" id="MobiDB-lite"/>
    </source>
</evidence>
<name>A0A7K1LB84_9ACTN</name>
<dbReference type="Proteomes" id="UP000432015">
    <property type="component" value="Unassembled WGS sequence"/>
</dbReference>
<reference evidence="2 3" key="1">
    <citation type="submission" date="2019-11" db="EMBL/GenBank/DDBJ databases">
        <authorList>
            <person name="Cao P."/>
        </authorList>
    </citation>
    <scope>NUCLEOTIDE SEQUENCE [LARGE SCALE GENOMIC DNA]</scope>
    <source>
        <strain evidence="2 3">NEAU-AAG5</strain>
    </source>
</reference>
<evidence type="ECO:0000313" key="2">
    <source>
        <dbReference type="EMBL" id="MUN41687.1"/>
    </source>
</evidence>
<feature type="region of interest" description="Disordered" evidence="1">
    <location>
        <begin position="1"/>
        <end position="34"/>
    </location>
</feature>
<evidence type="ECO:0000313" key="3">
    <source>
        <dbReference type="Proteomes" id="UP000432015"/>
    </source>
</evidence>
<dbReference type="AlphaFoldDB" id="A0A7K1LB84"/>
<protein>
    <submittedName>
        <fullName evidence="2">Uncharacterized protein</fullName>
    </submittedName>
</protein>
<comment type="caution">
    <text evidence="2">The sequence shown here is derived from an EMBL/GenBank/DDBJ whole genome shotgun (WGS) entry which is preliminary data.</text>
</comment>
<dbReference type="EMBL" id="WOFH01000015">
    <property type="protein sequence ID" value="MUN41687.1"/>
    <property type="molecule type" value="Genomic_DNA"/>
</dbReference>
<accession>A0A7K1LB84</accession>
<feature type="compositionally biased region" description="Acidic residues" evidence="1">
    <location>
        <begin position="1"/>
        <end position="11"/>
    </location>
</feature>
<sequence>MTTPFTDDDREQADQPPPDETVPQDEPYVRLPIDPHEPMASWLAIL</sequence>
<keyword evidence="3" id="KW-1185">Reference proteome</keyword>
<gene>
    <name evidence="2" type="ORF">GNZ18_34620</name>
</gene>
<proteinExistence type="predicted"/>